<dbReference type="Proteomes" id="UP000008711">
    <property type="component" value="Unassembled WGS sequence"/>
</dbReference>
<feature type="region of interest" description="Disordered" evidence="1">
    <location>
        <begin position="74"/>
        <end position="99"/>
    </location>
</feature>
<reference evidence="2 3" key="1">
    <citation type="journal article" date="2007" name="Nature">
        <title>Evolution of genes and genomes on the Drosophila phylogeny.</title>
        <authorList>
            <consortium name="Drosophila 12 Genomes Consortium"/>
            <person name="Clark A.G."/>
            <person name="Eisen M.B."/>
            <person name="Smith D.R."/>
            <person name="Bergman C.M."/>
            <person name="Oliver B."/>
            <person name="Markow T.A."/>
            <person name="Kaufman T.C."/>
            <person name="Kellis M."/>
            <person name="Gelbart W."/>
            <person name="Iyer V.N."/>
            <person name="Pollard D.A."/>
            <person name="Sackton T.B."/>
            <person name="Larracuente A.M."/>
            <person name="Singh N.D."/>
            <person name="Abad J.P."/>
            <person name="Abt D.N."/>
            <person name="Adryan B."/>
            <person name="Aguade M."/>
            <person name="Akashi H."/>
            <person name="Anderson W.W."/>
            <person name="Aquadro C.F."/>
            <person name="Ardell D.H."/>
            <person name="Arguello R."/>
            <person name="Artieri C.G."/>
            <person name="Barbash D.A."/>
            <person name="Barker D."/>
            <person name="Barsanti P."/>
            <person name="Batterham P."/>
            <person name="Batzoglou S."/>
            <person name="Begun D."/>
            <person name="Bhutkar A."/>
            <person name="Blanco E."/>
            <person name="Bosak S.A."/>
            <person name="Bradley R.K."/>
            <person name="Brand A.D."/>
            <person name="Brent M.R."/>
            <person name="Brooks A.N."/>
            <person name="Brown R.H."/>
            <person name="Butlin R.K."/>
            <person name="Caggese C."/>
            <person name="Calvi B.R."/>
            <person name="Bernardo de Carvalho A."/>
            <person name="Caspi A."/>
            <person name="Castrezana S."/>
            <person name="Celniker S.E."/>
            <person name="Chang J.L."/>
            <person name="Chapple C."/>
            <person name="Chatterji S."/>
            <person name="Chinwalla A."/>
            <person name="Civetta A."/>
            <person name="Clifton S.W."/>
            <person name="Comeron J.M."/>
            <person name="Costello J.C."/>
            <person name="Coyne J.A."/>
            <person name="Daub J."/>
            <person name="David R.G."/>
            <person name="Delcher A.L."/>
            <person name="Delehaunty K."/>
            <person name="Do C.B."/>
            <person name="Ebling H."/>
            <person name="Edwards K."/>
            <person name="Eickbush T."/>
            <person name="Evans J.D."/>
            <person name="Filipski A."/>
            <person name="Findeiss S."/>
            <person name="Freyhult E."/>
            <person name="Fulton L."/>
            <person name="Fulton R."/>
            <person name="Garcia A.C."/>
            <person name="Gardiner A."/>
            <person name="Garfield D.A."/>
            <person name="Garvin B.E."/>
            <person name="Gibson G."/>
            <person name="Gilbert D."/>
            <person name="Gnerre S."/>
            <person name="Godfrey J."/>
            <person name="Good R."/>
            <person name="Gotea V."/>
            <person name="Gravely B."/>
            <person name="Greenberg A.J."/>
            <person name="Griffiths-Jones S."/>
            <person name="Gross S."/>
            <person name="Guigo R."/>
            <person name="Gustafson E.A."/>
            <person name="Haerty W."/>
            <person name="Hahn M.W."/>
            <person name="Halligan D.L."/>
            <person name="Halpern A.L."/>
            <person name="Halter G.M."/>
            <person name="Han M.V."/>
            <person name="Heger A."/>
            <person name="Hillier L."/>
            <person name="Hinrichs A.S."/>
            <person name="Holmes I."/>
            <person name="Hoskins R.A."/>
            <person name="Hubisz M.J."/>
            <person name="Hultmark D."/>
            <person name="Huntley M.A."/>
            <person name="Jaffe D.B."/>
            <person name="Jagadeeshan S."/>
            <person name="Jeck W.R."/>
            <person name="Johnson J."/>
            <person name="Jones C.D."/>
            <person name="Jordan W.C."/>
            <person name="Karpen G.H."/>
            <person name="Kataoka E."/>
            <person name="Keightley P.D."/>
            <person name="Kheradpour P."/>
            <person name="Kirkness E.F."/>
            <person name="Koerich L.B."/>
            <person name="Kristiansen K."/>
            <person name="Kudrna D."/>
            <person name="Kulathinal R.J."/>
            <person name="Kumar S."/>
            <person name="Kwok R."/>
            <person name="Lander E."/>
            <person name="Langley C.H."/>
            <person name="Lapoint R."/>
            <person name="Lazzaro B.P."/>
            <person name="Lee S.J."/>
            <person name="Levesque L."/>
            <person name="Li R."/>
            <person name="Lin C.F."/>
            <person name="Lin M.F."/>
            <person name="Lindblad-Toh K."/>
            <person name="Llopart A."/>
            <person name="Long M."/>
            <person name="Low L."/>
            <person name="Lozovsky E."/>
            <person name="Lu J."/>
            <person name="Luo M."/>
            <person name="Machado C.A."/>
            <person name="Makalowski W."/>
            <person name="Marzo M."/>
            <person name="Matsuda M."/>
            <person name="Matzkin L."/>
            <person name="McAllister B."/>
            <person name="McBride C.S."/>
            <person name="McKernan B."/>
            <person name="McKernan K."/>
            <person name="Mendez-Lago M."/>
            <person name="Minx P."/>
            <person name="Mollenhauer M.U."/>
            <person name="Montooth K."/>
            <person name="Mount S.M."/>
            <person name="Mu X."/>
            <person name="Myers E."/>
            <person name="Negre B."/>
            <person name="Newfeld S."/>
            <person name="Nielsen R."/>
            <person name="Noor M.A."/>
            <person name="O'Grady P."/>
            <person name="Pachter L."/>
            <person name="Papaceit M."/>
            <person name="Parisi M.J."/>
            <person name="Parisi M."/>
            <person name="Parts L."/>
            <person name="Pedersen J.S."/>
            <person name="Pesole G."/>
            <person name="Phillippy A.M."/>
            <person name="Ponting C.P."/>
            <person name="Pop M."/>
            <person name="Porcelli D."/>
            <person name="Powell J.R."/>
            <person name="Prohaska S."/>
            <person name="Pruitt K."/>
            <person name="Puig M."/>
            <person name="Quesneville H."/>
            <person name="Ram K.R."/>
            <person name="Rand D."/>
            <person name="Rasmussen M.D."/>
            <person name="Reed L.K."/>
            <person name="Reenan R."/>
            <person name="Reily A."/>
            <person name="Remington K.A."/>
            <person name="Rieger T.T."/>
            <person name="Ritchie M.G."/>
            <person name="Robin C."/>
            <person name="Rogers Y.H."/>
            <person name="Rohde C."/>
            <person name="Rozas J."/>
            <person name="Rubenfield M.J."/>
            <person name="Ruiz A."/>
            <person name="Russo S."/>
            <person name="Salzberg S.L."/>
            <person name="Sanchez-Gracia A."/>
            <person name="Saranga D.J."/>
            <person name="Sato H."/>
            <person name="Schaeffer S.W."/>
            <person name="Schatz M.C."/>
            <person name="Schlenke T."/>
            <person name="Schwartz R."/>
            <person name="Segarra C."/>
            <person name="Singh R.S."/>
            <person name="Sirot L."/>
            <person name="Sirota M."/>
            <person name="Sisneros N.B."/>
            <person name="Smith C.D."/>
            <person name="Smith T.F."/>
            <person name="Spieth J."/>
            <person name="Stage D.E."/>
            <person name="Stark A."/>
            <person name="Stephan W."/>
            <person name="Strausberg R.L."/>
            <person name="Strempel S."/>
            <person name="Sturgill D."/>
            <person name="Sutton G."/>
            <person name="Sutton G.G."/>
            <person name="Tao W."/>
            <person name="Teichmann S."/>
            <person name="Tobari Y.N."/>
            <person name="Tomimura Y."/>
            <person name="Tsolas J.M."/>
            <person name="Valente V.L."/>
            <person name="Venter E."/>
            <person name="Venter J.C."/>
            <person name="Vicario S."/>
            <person name="Vieira F.G."/>
            <person name="Vilella A.J."/>
            <person name="Villasante A."/>
            <person name="Walenz B."/>
            <person name="Wang J."/>
            <person name="Wasserman M."/>
            <person name="Watts T."/>
            <person name="Wilson D."/>
            <person name="Wilson R.K."/>
            <person name="Wing R.A."/>
            <person name="Wolfner M.F."/>
            <person name="Wong A."/>
            <person name="Wong G.K."/>
            <person name="Wu C.I."/>
            <person name="Wu G."/>
            <person name="Yamamoto D."/>
            <person name="Yang H.P."/>
            <person name="Yang S.P."/>
            <person name="Yorke J.A."/>
            <person name="Yoshida K."/>
            <person name="Zdobnov E."/>
            <person name="Zhang P."/>
            <person name="Zhang Y."/>
            <person name="Zimin A.V."/>
            <person name="Baldwin J."/>
            <person name="Abdouelleil A."/>
            <person name="Abdulkadir J."/>
            <person name="Abebe A."/>
            <person name="Abera B."/>
            <person name="Abreu J."/>
            <person name="Acer S.C."/>
            <person name="Aftuck L."/>
            <person name="Alexander A."/>
            <person name="An P."/>
            <person name="Anderson E."/>
            <person name="Anderson S."/>
            <person name="Arachi H."/>
            <person name="Azer M."/>
            <person name="Bachantsang P."/>
            <person name="Barry A."/>
            <person name="Bayul T."/>
            <person name="Berlin A."/>
            <person name="Bessette D."/>
            <person name="Bloom T."/>
            <person name="Blye J."/>
            <person name="Boguslavskiy L."/>
            <person name="Bonnet C."/>
            <person name="Boukhgalter B."/>
            <person name="Bourzgui I."/>
            <person name="Brown A."/>
            <person name="Cahill P."/>
            <person name="Channer S."/>
            <person name="Cheshatsang Y."/>
            <person name="Chuda L."/>
            <person name="Citroen M."/>
            <person name="Collymore A."/>
            <person name="Cooke P."/>
            <person name="Costello M."/>
            <person name="D'Aco K."/>
            <person name="Daza R."/>
            <person name="De Haan G."/>
            <person name="DeGray S."/>
            <person name="DeMaso C."/>
            <person name="Dhargay N."/>
            <person name="Dooley K."/>
            <person name="Dooley E."/>
            <person name="Doricent M."/>
            <person name="Dorje P."/>
            <person name="Dorjee K."/>
            <person name="Dupes A."/>
            <person name="Elong R."/>
            <person name="Falk J."/>
            <person name="Farina A."/>
            <person name="Faro S."/>
            <person name="Ferguson D."/>
            <person name="Fisher S."/>
            <person name="Foley C.D."/>
            <person name="Franke A."/>
            <person name="Friedrich D."/>
            <person name="Gadbois L."/>
            <person name="Gearin G."/>
            <person name="Gearin C.R."/>
            <person name="Giannoukos G."/>
            <person name="Goode T."/>
            <person name="Graham J."/>
            <person name="Grandbois E."/>
            <person name="Grewal S."/>
            <person name="Gyaltsen K."/>
            <person name="Hafez N."/>
            <person name="Hagos B."/>
            <person name="Hall J."/>
            <person name="Henson C."/>
            <person name="Hollinger A."/>
            <person name="Honan T."/>
            <person name="Huard M.D."/>
            <person name="Hughes L."/>
            <person name="Hurhula B."/>
            <person name="Husby M.E."/>
            <person name="Kamat A."/>
            <person name="Kanga B."/>
            <person name="Kashin S."/>
            <person name="Khazanovich D."/>
            <person name="Kisner P."/>
            <person name="Lance K."/>
            <person name="Lara M."/>
            <person name="Lee W."/>
            <person name="Lennon N."/>
            <person name="Letendre F."/>
            <person name="LeVine R."/>
            <person name="Lipovsky A."/>
            <person name="Liu X."/>
            <person name="Liu J."/>
            <person name="Liu S."/>
            <person name="Lokyitsang T."/>
            <person name="Lokyitsang Y."/>
            <person name="Lubonja R."/>
            <person name="Lui A."/>
            <person name="MacDonald P."/>
            <person name="Magnisalis V."/>
            <person name="Maru K."/>
            <person name="Matthews C."/>
            <person name="McCusker W."/>
            <person name="McDonough S."/>
            <person name="Mehta T."/>
            <person name="Meldrim J."/>
            <person name="Meneus L."/>
            <person name="Mihai O."/>
            <person name="Mihalev A."/>
            <person name="Mihova T."/>
            <person name="Mittelman R."/>
            <person name="Mlenga V."/>
            <person name="Montmayeur A."/>
            <person name="Mulrain L."/>
            <person name="Navidi A."/>
            <person name="Naylor J."/>
            <person name="Negash T."/>
            <person name="Nguyen T."/>
            <person name="Nguyen N."/>
            <person name="Nicol R."/>
            <person name="Norbu C."/>
            <person name="Norbu N."/>
            <person name="Novod N."/>
            <person name="O'Neill B."/>
            <person name="Osman S."/>
            <person name="Markiewicz E."/>
            <person name="Oyono O.L."/>
            <person name="Patti C."/>
            <person name="Phunkhang P."/>
            <person name="Pierre F."/>
            <person name="Priest M."/>
            <person name="Raghuraman S."/>
            <person name="Rege F."/>
            <person name="Reyes R."/>
            <person name="Rise C."/>
            <person name="Rogov P."/>
            <person name="Ross K."/>
            <person name="Ryan E."/>
            <person name="Settipalli S."/>
            <person name="Shea T."/>
            <person name="Sherpa N."/>
            <person name="Shi L."/>
            <person name="Shih D."/>
            <person name="Sparrow T."/>
            <person name="Spaulding J."/>
            <person name="Stalker J."/>
            <person name="Stange-Thomann N."/>
            <person name="Stavropoulos S."/>
            <person name="Stone C."/>
            <person name="Strader C."/>
            <person name="Tesfaye S."/>
            <person name="Thomson T."/>
            <person name="Thoulutsang Y."/>
            <person name="Thoulutsang D."/>
            <person name="Topham K."/>
            <person name="Topping I."/>
            <person name="Tsamla T."/>
            <person name="Vassiliev H."/>
            <person name="Vo A."/>
            <person name="Wangchuk T."/>
            <person name="Wangdi T."/>
            <person name="Weiand M."/>
            <person name="Wilkinson J."/>
            <person name="Wilson A."/>
            <person name="Yadav S."/>
            <person name="Young G."/>
            <person name="Yu Q."/>
            <person name="Zembek L."/>
            <person name="Zhong D."/>
            <person name="Zimmer A."/>
            <person name="Zwirko Z."/>
            <person name="Jaffe D.B."/>
            <person name="Alvarez P."/>
            <person name="Brockman W."/>
            <person name="Butler J."/>
            <person name="Chin C."/>
            <person name="Gnerre S."/>
            <person name="Grabherr M."/>
            <person name="Kleber M."/>
            <person name="Mauceli E."/>
            <person name="MacCallum I."/>
        </authorList>
    </citation>
    <scope>NUCLEOTIDE SEQUENCE [LARGE SCALE GENOMIC DNA]</scope>
    <source>
        <strain evidence="2 3">TSC#14021-0224.01</strain>
    </source>
</reference>
<dbReference type="OMA" id="CTQTGIH"/>
<accession>B3N5A8</accession>
<name>B3N5A8_DROER</name>
<dbReference type="PhylomeDB" id="B3N5A8"/>
<dbReference type="KEGG" id="der:6540661"/>
<sequence>MGAEQSALLACTQTGIHEQHMELVNSKLFFGLYFDKMPQPVTGPVTKALLHLVDNLRTAGIINADETLSIKGEYDNGESDVSDVSEVSTATCSDVEIDP</sequence>
<evidence type="ECO:0000313" key="3">
    <source>
        <dbReference type="Proteomes" id="UP000008711"/>
    </source>
</evidence>
<reference evidence="2 3" key="2">
    <citation type="journal article" date="2008" name="Bioinformatics">
        <title>Assembly reconciliation.</title>
        <authorList>
            <person name="Zimin A.V."/>
            <person name="Smith D.R."/>
            <person name="Sutton G."/>
            <person name="Yorke J.A."/>
        </authorList>
    </citation>
    <scope>NUCLEOTIDE SEQUENCE [LARGE SCALE GENOMIC DNA]</scope>
    <source>
        <strain evidence="2 3">TSC#14021-0224.01</strain>
    </source>
</reference>
<protein>
    <submittedName>
        <fullName evidence="2">Uncharacterized protein</fullName>
    </submittedName>
</protein>
<evidence type="ECO:0000256" key="1">
    <source>
        <dbReference type="SAM" id="MobiDB-lite"/>
    </source>
</evidence>
<dbReference type="EMBL" id="CH954177">
    <property type="protein sequence ID" value="EDV57938.1"/>
    <property type="molecule type" value="Genomic_DNA"/>
</dbReference>
<keyword evidence="3" id="KW-1185">Reference proteome</keyword>
<dbReference type="HOGENOM" id="CLU_158854_0_0_1"/>
<dbReference type="OrthoDB" id="7864272at2759"/>
<organism evidence="2 3">
    <name type="scientific">Drosophila erecta</name>
    <name type="common">Fruit fly</name>
    <dbReference type="NCBI Taxonomy" id="7220"/>
    <lineage>
        <taxon>Eukaryota</taxon>
        <taxon>Metazoa</taxon>
        <taxon>Ecdysozoa</taxon>
        <taxon>Arthropoda</taxon>
        <taxon>Hexapoda</taxon>
        <taxon>Insecta</taxon>
        <taxon>Pterygota</taxon>
        <taxon>Neoptera</taxon>
        <taxon>Endopterygota</taxon>
        <taxon>Diptera</taxon>
        <taxon>Brachycera</taxon>
        <taxon>Muscomorpha</taxon>
        <taxon>Ephydroidea</taxon>
        <taxon>Drosophilidae</taxon>
        <taxon>Drosophila</taxon>
        <taxon>Sophophora</taxon>
    </lineage>
</organism>
<dbReference type="AlphaFoldDB" id="B3N5A8"/>
<gene>
    <name evidence="2" type="primary">Dere\GG25113</name>
    <name evidence="2" type="synonym">dere_GLEANR_9777</name>
    <name evidence="2" type="synonym">GG25113</name>
    <name evidence="2" type="ORF">Dere_GG25113</name>
</gene>
<dbReference type="eggNOG" id="ENOG502T931">
    <property type="taxonomic scope" value="Eukaryota"/>
</dbReference>
<proteinExistence type="predicted"/>
<evidence type="ECO:0000313" key="2">
    <source>
        <dbReference type="EMBL" id="EDV57938.1"/>
    </source>
</evidence>